<accession>A0ABN8R6X4</accession>
<evidence type="ECO:0000259" key="1">
    <source>
        <dbReference type="PROSITE" id="PS51750"/>
    </source>
</evidence>
<comment type="caution">
    <text evidence="2">The sequence shown here is derived from an EMBL/GenBank/DDBJ whole genome shotgun (WGS) entry which is preliminary data.</text>
</comment>
<dbReference type="Pfam" id="PF02498">
    <property type="entry name" value="Bro-N"/>
    <property type="match status" value="1"/>
</dbReference>
<dbReference type="InterPro" id="IPR011856">
    <property type="entry name" value="tRNA_endonuc-like_dom_sf"/>
</dbReference>
<reference evidence="2 3" key="1">
    <citation type="submission" date="2022-05" db="EMBL/GenBank/DDBJ databases">
        <authorList>
            <consortium name="Genoscope - CEA"/>
            <person name="William W."/>
        </authorList>
    </citation>
    <scope>NUCLEOTIDE SEQUENCE [LARGE SCALE GENOMIC DNA]</scope>
</reference>
<organism evidence="2 3">
    <name type="scientific">Porites lobata</name>
    <dbReference type="NCBI Taxonomy" id="104759"/>
    <lineage>
        <taxon>Eukaryota</taxon>
        <taxon>Metazoa</taxon>
        <taxon>Cnidaria</taxon>
        <taxon>Anthozoa</taxon>
        <taxon>Hexacorallia</taxon>
        <taxon>Scleractinia</taxon>
        <taxon>Fungiina</taxon>
        <taxon>Poritidae</taxon>
        <taxon>Porites</taxon>
    </lineage>
</organism>
<dbReference type="SMART" id="SM01040">
    <property type="entry name" value="Bro-N"/>
    <property type="match status" value="1"/>
</dbReference>
<dbReference type="PANTHER" id="PTHR36180:SF2">
    <property type="entry name" value="BRO FAMILY PROTEIN"/>
    <property type="match status" value="1"/>
</dbReference>
<feature type="non-terminal residue" evidence="2">
    <location>
        <position position="228"/>
    </location>
</feature>
<evidence type="ECO:0000313" key="3">
    <source>
        <dbReference type="Proteomes" id="UP001159405"/>
    </source>
</evidence>
<evidence type="ECO:0000313" key="2">
    <source>
        <dbReference type="EMBL" id="CAH3173194.1"/>
    </source>
</evidence>
<feature type="non-terminal residue" evidence="2">
    <location>
        <position position="1"/>
    </location>
</feature>
<feature type="domain" description="Bro-N" evidence="1">
    <location>
        <begin position="1"/>
        <end position="101"/>
    </location>
</feature>
<dbReference type="EMBL" id="CALNXK010000179">
    <property type="protein sequence ID" value="CAH3173194.1"/>
    <property type="molecule type" value="Genomic_DNA"/>
</dbReference>
<gene>
    <name evidence="2" type="ORF">PLOB_00013988</name>
</gene>
<name>A0ABN8R6X4_9CNID</name>
<protein>
    <recommendedName>
        <fullName evidence="1">Bro-N domain-containing protein</fullName>
    </recommendedName>
</protein>
<dbReference type="InterPro" id="IPR003497">
    <property type="entry name" value="BRO_N_domain"/>
</dbReference>
<keyword evidence="3" id="KW-1185">Reference proteome</keyword>
<sequence length="228" mass="26905">NSYIDKQQIIWFRGKDVAEILGYSKTRDALSRHVDNEDKKQLFTYHTSVHKTGTVASSGSMCTYINESGFYSLVLSSKLETAKKFKRWITSEVLPSIRKYGQYNLFDSPWNKMIMISNERDLHYKVVQLIRNYYPNSLLVAGLGENQDTEEKRLDSYKKGYQRGQPDLMILDYHKYYKGLCIEFKSPTNNYEVSESQMKMKEKYCKNEYAFILSNDYDKISKLIHKYM</sequence>
<proteinExistence type="predicted"/>
<dbReference type="PROSITE" id="PS51750">
    <property type="entry name" value="BRO_N"/>
    <property type="match status" value="1"/>
</dbReference>
<dbReference type="Gene3D" id="3.40.1350.10">
    <property type="match status" value="1"/>
</dbReference>
<dbReference type="Proteomes" id="UP001159405">
    <property type="component" value="Unassembled WGS sequence"/>
</dbReference>
<dbReference type="PANTHER" id="PTHR36180">
    <property type="entry name" value="DNA-BINDING PROTEIN-RELATED-RELATED"/>
    <property type="match status" value="1"/>
</dbReference>